<reference evidence="1 2" key="1">
    <citation type="submission" date="2023-03" db="EMBL/GenBank/DDBJ databases">
        <title>High recombination rates correlate with genetic variation in Cardiocondyla obscurior ants.</title>
        <authorList>
            <person name="Errbii M."/>
        </authorList>
    </citation>
    <scope>NUCLEOTIDE SEQUENCE [LARGE SCALE GENOMIC DNA]</scope>
    <source>
        <strain evidence="1">Alpha-2009</strain>
        <tissue evidence="1">Whole body</tissue>
    </source>
</reference>
<proteinExistence type="predicted"/>
<protein>
    <submittedName>
        <fullName evidence="1">Uncharacterized protein</fullName>
    </submittedName>
</protein>
<sequence length="141" mass="16549">MYTHIELYRVDDRAKWCKPPGTKKLRSQSLLSHFEIYIQKISKIIPRDQYNYIARQRESICLCQPISFQICNSRRLLDGEICGKSFDVETRWESLPYYYHPRLACRKVPTATGHGGSRYGLSYGPVLWGARVPRGSHRLWI</sequence>
<name>A0AAW2GFX9_9HYME</name>
<gene>
    <name evidence="1" type="ORF">PUN28_005122</name>
</gene>
<comment type="caution">
    <text evidence="1">The sequence shown here is derived from an EMBL/GenBank/DDBJ whole genome shotgun (WGS) entry which is preliminary data.</text>
</comment>
<evidence type="ECO:0000313" key="1">
    <source>
        <dbReference type="EMBL" id="KAL0126530.1"/>
    </source>
</evidence>
<dbReference type="Proteomes" id="UP001430953">
    <property type="component" value="Unassembled WGS sequence"/>
</dbReference>
<dbReference type="AlphaFoldDB" id="A0AAW2GFX9"/>
<keyword evidence="2" id="KW-1185">Reference proteome</keyword>
<organism evidence="1 2">
    <name type="scientific">Cardiocondyla obscurior</name>
    <dbReference type="NCBI Taxonomy" id="286306"/>
    <lineage>
        <taxon>Eukaryota</taxon>
        <taxon>Metazoa</taxon>
        <taxon>Ecdysozoa</taxon>
        <taxon>Arthropoda</taxon>
        <taxon>Hexapoda</taxon>
        <taxon>Insecta</taxon>
        <taxon>Pterygota</taxon>
        <taxon>Neoptera</taxon>
        <taxon>Endopterygota</taxon>
        <taxon>Hymenoptera</taxon>
        <taxon>Apocrita</taxon>
        <taxon>Aculeata</taxon>
        <taxon>Formicoidea</taxon>
        <taxon>Formicidae</taxon>
        <taxon>Myrmicinae</taxon>
        <taxon>Cardiocondyla</taxon>
    </lineage>
</organism>
<dbReference type="EMBL" id="JADYXP020000004">
    <property type="protein sequence ID" value="KAL0126530.1"/>
    <property type="molecule type" value="Genomic_DNA"/>
</dbReference>
<evidence type="ECO:0000313" key="2">
    <source>
        <dbReference type="Proteomes" id="UP001430953"/>
    </source>
</evidence>
<accession>A0AAW2GFX9</accession>